<proteinExistence type="inferred from homology"/>
<keyword evidence="7" id="KW-1185">Reference proteome</keyword>
<dbReference type="InterPro" id="IPR041489">
    <property type="entry name" value="PDZ_6"/>
</dbReference>
<dbReference type="PANTHER" id="PTHR12651:SF1">
    <property type="entry name" value="26S PROTEASOME NON-ATPASE REGULATORY SUBUNIT 9"/>
    <property type="match status" value="1"/>
</dbReference>
<dbReference type="GO" id="GO:0070682">
    <property type="term" value="P:proteasome regulatory particle assembly"/>
    <property type="evidence" value="ECO:0007669"/>
    <property type="project" value="InterPro"/>
</dbReference>
<dbReference type="GO" id="GO:0005634">
    <property type="term" value="C:nucleus"/>
    <property type="evidence" value="ECO:0007669"/>
    <property type="project" value="TreeGrafter"/>
</dbReference>
<feature type="domain" description="PDZ" evidence="4">
    <location>
        <begin position="134"/>
        <end position="191"/>
    </location>
</feature>
<protein>
    <recommendedName>
        <fullName evidence="8">26S proteasome non-ATPase regulatory subunit 9</fullName>
    </recommendedName>
</protein>
<evidence type="ECO:0000259" key="5">
    <source>
        <dbReference type="Pfam" id="PF18265"/>
    </source>
</evidence>
<keyword evidence="3" id="KW-0175">Coiled coil</keyword>
<comment type="similarity">
    <text evidence="1">Belongs to the proteasome subunit p27 family.</text>
</comment>
<dbReference type="Pfam" id="PF17820">
    <property type="entry name" value="PDZ_6"/>
    <property type="match status" value="1"/>
</dbReference>
<dbReference type="STRING" id="1764295.A0A5B8MF00"/>
<dbReference type="InterPro" id="IPR040815">
    <property type="entry name" value="Nas2_N"/>
</dbReference>
<keyword evidence="2" id="KW-0143">Chaperone</keyword>
<gene>
    <name evidence="6" type="ORF">A3770_02p17360</name>
</gene>
<dbReference type="Gene3D" id="6.10.140.1710">
    <property type="match status" value="1"/>
</dbReference>
<dbReference type="OrthoDB" id="72325at2759"/>
<dbReference type="InterPro" id="IPR036034">
    <property type="entry name" value="PDZ_sf"/>
</dbReference>
<dbReference type="EMBL" id="CP031035">
    <property type="protein sequence ID" value="QDZ19218.1"/>
    <property type="molecule type" value="Genomic_DNA"/>
</dbReference>
<dbReference type="GO" id="GO:0005737">
    <property type="term" value="C:cytoplasm"/>
    <property type="evidence" value="ECO:0007669"/>
    <property type="project" value="TreeGrafter"/>
</dbReference>
<evidence type="ECO:0000256" key="3">
    <source>
        <dbReference type="SAM" id="Coils"/>
    </source>
</evidence>
<dbReference type="Pfam" id="PF18265">
    <property type="entry name" value="Nas2_N"/>
    <property type="match status" value="1"/>
</dbReference>
<evidence type="ECO:0000256" key="2">
    <source>
        <dbReference type="ARBA" id="ARBA00023186"/>
    </source>
</evidence>
<dbReference type="FunFam" id="2.30.42.10:FF:000107">
    <property type="entry name" value="26S proteasome non-ATPase regulatory subunit 9"/>
    <property type="match status" value="1"/>
</dbReference>
<evidence type="ECO:0000313" key="6">
    <source>
        <dbReference type="EMBL" id="QDZ19218.1"/>
    </source>
</evidence>
<feature type="domain" description="Nas2 N-terminal" evidence="5">
    <location>
        <begin position="10"/>
        <end position="89"/>
    </location>
</feature>
<evidence type="ECO:0000313" key="7">
    <source>
        <dbReference type="Proteomes" id="UP000316726"/>
    </source>
</evidence>
<name>A0A5B8MF00_9CHLO</name>
<dbReference type="PANTHER" id="PTHR12651">
    <property type="entry name" value="26S PROTEASOME NON-ATPASE REGULATORY SUBUNIT 9"/>
    <property type="match status" value="1"/>
</dbReference>
<evidence type="ECO:0000259" key="4">
    <source>
        <dbReference type="Pfam" id="PF17820"/>
    </source>
</evidence>
<dbReference type="AlphaFoldDB" id="A0A5B8MF00"/>
<dbReference type="SUPFAM" id="SSF50156">
    <property type="entry name" value="PDZ domain-like"/>
    <property type="match status" value="1"/>
</dbReference>
<accession>A0A5B8MF00</accession>
<reference evidence="6 7" key="1">
    <citation type="submission" date="2018-07" db="EMBL/GenBank/DDBJ databases">
        <title>The complete nuclear genome of the prasinophyte Chloropicon primus (CCMP1205).</title>
        <authorList>
            <person name="Pombert J.-F."/>
            <person name="Otis C."/>
            <person name="Turmel M."/>
            <person name="Lemieux C."/>
        </authorList>
    </citation>
    <scope>NUCLEOTIDE SEQUENCE [LARGE SCALE GENOMIC DNA]</scope>
    <source>
        <strain evidence="6 7">CCMP1205</strain>
    </source>
</reference>
<dbReference type="InterPro" id="IPR035269">
    <property type="entry name" value="PSMD9"/>
</dbReference>
<dbReference type="Proteomes" id="UP000316726">
    <property type="component" value="Chromosome 2"/>
</dbReference>
<evidence type="ECO:0000256" key="1">
    <source>
        <dbReference type="ARBA" id="ARBA00005256"/>
    </source>
</evidence>
<evidence type="ECO:0008006" key="8">
    <source>
        <dbReference type="Google" id="ProtNLM"/>
    </source>
</evidence>
<organism evidence="6 7">
    <name type="scientific">Chloropicon primus</name>
    <dbReference type="NCBI Taxonomy" id="1764295"/>
    <lineage>
        <taxon>Eukaryota</taxon>
        <taxon>Viridiplantae</taxon>
        <taxon>Chlorophyta</taxon>
        <taxon>Chloropicophyceae</taxon>
        <taxon>Chloropicales</taxon>
        <taxon>Chloropicaceae</taxon>
        <taxon>Chloropicon</taxon>
    </lineage>
</organism>
<feature type="coiled-coil region" evidence="3">
    <location>
        <begin position="2"/>
        <end position="36"/>
    </location>
</feature>
<sequence>MADDDKARAKALVEERDALEVEIERIRGRLNAEERGIGEDAPLVDDEGFPRSDVDVTRVRQDRGELARLYNDHKRLTAEIEQAIHAIHAESRGGSSGHQNGSANGTTLGTHAERASVASAVPAPSPAGPAPYAVVDEIASGSPTERAGMYVGDRIVAFGTIDRGTFGGSLAQVADYARAHEGLVVKVVVSREGALRELELTPCKWDGYGLLGCHMQKL</sequence>
<dbReference type="Gene3D" id="2.30.42.10">
    <property type="match status" value="1"/>
</dbReference>